<name>A0A075I0L7_9ARCH</name>
<dbReference type="InterPro" id="IPR051608">
    <property type="entry name" value="RQC_Subunit_NEMF"/>
</dbReference>
<reference evidence="1" key="1">
    <citation type="journal article" date="2014" name="Genome Biol. Evol.">
        <title>Pangenome evidence for extensive interdomain horizontal transfer affecting lineage core and shell genes in uncultured planktonic thaumarchaeota and euryarchaeota.</title>
        <authorList>
            <person name="Deschamps P."/>
            <person name="Zivanovic Y."/>
            <person name="Moreira D."/>
            <person name="Rodriguez-Valera F."/>
            <person name="Lopez-Garcia P."/>
        </authorList>
    </citation>
    <scope>NUCLEOTIDE SEQUENCE</scope>
</reference>
<protein>
    <submittedName>
        <fullName evidence="1">Putative RNA-binding eukaryotic snRNP-like protein</fullName>
    </submittedName>
</protein>
<dbReference type="AlphaFoldDB" id="A0A075I0L7"/>
<accession>A0A075I0L7</accession>
<dbReference type="GO" id="GO:0072344">
    <property type="term" value="P:rescue of stalled ribosome"/>
    <property type="evidence" value="ECO:0007669"/>
    <property type="project" value="TreeGrafter"/>
</dbReference>
<organism evidence="1">
    <name type="scientific">uncultured marine thaumarchaeote SAT1000_04_B06</name>
    <dbReference type="NCBI Taxonomy" id="1456354"/>
    <lineage>
        <taxon>Archaea</taxon>
        <taxon>Nitrososphaerota</taxon>
        <taxon>environmental samples</taxon>
    </lineage>
</organism>
<evidence type="ECO:0000313" key="1">
    <source>
        <dbReference type="EMBL" id="AIF21355.1"/>
    </source>
</evidence>
<dbReference type="PANTHER" id="PTHR15239">
    <property type="entry name" value="NUCLEAR EXPORT MEDIATOR FACTOR NEMF"/>
    <property type="match status" value="1"/>
</dbReference>
<dbReference type="Pfam" id="PF05833">
    <property type="entry name" value="NFACT_N"/>
    <property type="match status" value="1"/>
</dbReference>
<dbReference type="GO" id="GO:0043023">
    <property type="term" value="F:ribosomal large subunit binding"/>
    <property type="evidence" value="ECO:0007669"/>
    <property type="project" value="TreeGrafter"/>
</dbReference>
<dbReference type="EMBL" id="KF901189">
    <property type="protein sequence ID" value="AIF21355.1"/>
    <property type="molecule type" value="Genomic_DNA"/>
</dbReference>
<dbReference type="GO" id="GO:1990112">
    <property type="term" value="C:RQC complex"/>
    <property type="evidence" value="ECO:0007669"/>
    <property type="project" value="TreeGrafter"/>
</dbReference>
<dbReference type="PANTHER" id="PTHR15239:SF6">
    <property type="entry name" value="RIBOSOME QUALITY CONTROL COMPLEX SUBUNIT NEMF"/>
    <property type="match status" value="1"/>
</dbReference>
<dbReference type="Gene3D" id="2.30.310.10">
    <property type="entry name" value="ibrinogen binding protein from staphylococcus aureus domain"/>
    <property type="match status" value="1"/>
</dbReference>
<dbReference type="GO" id="GO:0000049">
    <property type="term" value="F:tRNA binding"/>
    <property type="evidence" value="ECO:0007669"/>
    <property type="project" value="TreeGrafter"/>
</dbReference>
<sequence>MTLAGIELRYLVNDINKKIDGYYVSNIYGITKDSLLFKFHHPEKSDVLLMLSTFGIWITKVKIDPIEPNKLLKHLRNNLLRFKLKEVKQIGTERIVYLTLSYFEKESVIVVELFGDGNIIICNNEMKILALSHSINVRHRQLRVGSQYVQPPLDNLDILNMTEKDFEPIHSTSIAVAKWIGKTLGLPRKYIEEITRLAKVESKKKGEDVSSEEVKRLFDSATQIVNNVVNGKHDPEIVRNDEVYVNPISLAGENHEKIASFMDGLDTVFTESILTKGKQFRVPRLPKKFQGWKQDLMNKQRQLR</sequence>
<proteinExistence type="predicted"/>